<organism evidence="1 2">
    <name type="scientific">Microcystis aeruginosa NIES-298</name>
    <dbReference type="NCBI Taxonomy" id="449468"/>
    <lineage>
        <taxon>Bacteria</taxon>
        <taxon>Bacillati</taxon>
        <taxon>Cyanobacteriota</taxon>
        <taxon>Cyanophyceae</taxon>
        <taxon>Oscillatoriophycideae</taxon>
        <taxon>Chroococcales</taxon>
        <taxon>Microcystaceae</taxon>
        <taxon>Microcystis</taxon>
    </lineage>
</organism>
<dbReference type="EMBL" id="BEYQ01000014">
    <property type="protein sequence ID" value="GBD54794.1"/>
    <property type="molecule type" value="Genomic_DNA"/>
</dbReference>
<dbReference type="SUPFAM" id="SSF81301">
    <property type="entry name" value="Nucleotidyltransferase"/>
    <property type="match status" value="1"/>
</dbReference>
<gene>
    <name evidence="1" type="ORF">BGM30_38870</name>
</gene>
<proteinExistence type="predicted"/>
<protein>
    <recommendedName>
        <fullName evidence="3">Nucleotidyltransferase</fullName>
    </recommendedName>
</protein>
<evidence type="ECO:0000313" key="2">
    <source>
        <dbReference type="Proteomes" id="UP000236321"/>
    </source>
</evidence>
<evidence type="ECO:0000313" key="1">
    <source>
        <dbReference type="EMBL" id="GBD54794.1"/>
    </source>
</evidence>
<dbReference type="Gene3D" id="3.30.460.40">
    <property type="match status" value="1"/>
</dbReference>
<name>A0A9P2YMG9_MICAE</name>
<comment type="caution">
    <text evidence="1">The sequence shown here is derived from an EMBL/GenBank/DDBJ whole genome shotgun (WGS) entry which is preliminary data.</text>
</comment>
<accession>A0A9P2YMG9</accession>
<dbReference type="AlphaFoldDB" id="A0A9P2YMG9"/>
<dbReference type="Proteomes" id="UP000236321">
    <property type="component" value="Unassembled WGS sequence"/>
</dbReference>
<evidence type="ECO:0008006" key="3">
    <source>
        <dbReference type="Google" id="ProtNLM"/>
    </source>
</evidence>
<sequence>MGSESMTAAIGEIIRNGILFDVKNWGGVMSESSDFFQTVERLFDALAEREIRYVLVGGVALLSYVEGRNTQDIDLILARADLDTLPEIGIQSEDKNFLRGRFDGLQVDVLLTQNKLFRKISQEFVAEQIFGNRKVRCVTVVGLLILKCYALPSLYRQGQFSRASIYENDILLLLLNYSVDLDIVLDILSDHLLTSDLNEVRSILADIQRRIQRFSIQQEALEEE</sequence>
<reference evidence="2" key="1">
    <citation type="submission" date="2017-12" db="EMBL/GenBank/DDBJ databases">
        <title>Improved Draft Genome Sequence of Microcystis aeruginosa NIES-298, a Microcystin-Producing Cyanobacterium from Lake Kasumigaura, Japan.</title>
        <authorList>
            <person name="Yamaguchi H."/>
            <person name="Suzuki S."/>
            <person name="Kawachi M."/>
        </authorList>
    </citation>
    <scope>NUCLEOTIDE SEQUENCE [LARGE SCALE GENOMIC DNA]</scope>
    <source>
        <strain evidence="2">NIES-298</strain>
    </source>
</reference>
<dbReference type="InterPro" id="IPR043519">
    <property type="entry name" value="NT_sf"/>
</dbReference>